<evidence type="ECO:0000313" key="8">
    <source>
        <dbReference type="Proteomes" id="UP000291189"/>
    </source>
</evidence>
<dbReference type="InterPro" id="IPR036390">
    <property type="entry name" value="WH_DNA-bd_sf"/>
</dbReference>
<dbReference type="OrthoDB" id="8479143at2"/>
<dbReference type="GO" id="GO:0003677">
    <property type="term" value="F:DNA binding"/>
    <property type="evidence" value="ECO:0007669"/>
    <property type="project" value="UniProtKB-KW"/>
</dbReference>
<dbReference type="PROSITE" id="PS51078">
    <property type="entry name" value="ICLR_ED"/>
    <property type="match status" value="1"/>
</dbReference>
<keyword evidence="2" id="KW-0238">DNA-binding</keyword>
<dbReference type="Gene3D" id="1.10.10.10">
    <property type="entry name" value="Winged helix-like DNA-binding domain superfamily/Winged helix DNA-binding domain"/>
    <property type="match status" value="1"/>
</dbReference>
<keyword evidence="1" id="KW-0805">Transcription regulation</keyword>
<dbReference type="PANTHER" id="PTHR30136:SF24">
    <property type="entry name" value="HTH-TYPE TRANSCRIPTIONAL REPRESSOR ALLR"/>
    <property type="match status" value="1"/>
</dbReference>
<proteinExistence type="predicted"/>
<evidence type="ECO:0000259" key="5">
    <source>
        <dbReference type="PROSITE" id="PS51077"/>
    </source>
</evidence>
<evidence type="ECO:0000256" key="4">
    <source>
        <dbReference type="SAM" id="MobiDB-lite"/>
    </source>
</evidence>
<comment type="caution">
    <text evidence="7">The sequence shown here is derived from an EMBL/GenBank/DDBJ whole genome shotgun (WGS) entry which is preliminary data.</text>
</comment>
<dbReference type="InterPro" id="IPR036388">
    <property type="entry name" value="WH-like_DNA-bd_sf"/>
</dbReference>
<dbReference type="AlphaFoldDB" id="A0A4Q5JB93"/>
<evidence type="ECO:0000256" key="1">
    <source>
        <dbReference type="ARBA" id="ARBA00023015"/>
    </source>
</evidence>
<dbReference type="GO" id="GO:0003700">
    <property type="term" value="F:DNA-binding transcription factor activity"/>
    <property type="evidence" value="ECO:0007669"/>
    <property type="project" value="TreeGrafter"/>
</dbReference>
<dbReference type="InterPro" id="IPR005471">
    <property type="entry name" value="Tscrpt_reg_IclR_N"/>
</dbReference>
<protein>
    <submittedName>
        <fullName evidence="7">IclR family transcriptional regulator</fullName>
    </submittedName>
</protein>
<evidence type="ECO:0000259" key="6">
    <source>
        <dbReference type="PROSITE" id="PS51078"/>
    </source>
</evidence>
<dbReference type="Pfam" id="PF09339">
    <property type="entry name" value="HTH_IclR"/>
    <property type="match status" value="1"/>
</dbReference>
<feature type="domain" description="HTH iclR-type" evidence="5">
    <location>
        <begin position="30"/>
        <end position="93"/>
    </location>
</feature>
<keyword evidence="8" id="KW-1185">Reference proteome</keyword>
<feature type="domain" description="IclR-ED" evidence="6">
    <location>
        <begin position="94"/>
        <end position="278"/>
    </location>
</feature>
<dbReference type="GO" id="GO:0045892">
    <property type="term" value="P:negative regulation of DNA-templated transcription"/>
    <property type="evidence" value="ECO:0007669"/>
    <property type="project" value="TreeGrafter"/>
</dbReference>
<dbReference type="SMART" id="SM00346">
    <property type="entry name" value="HTH_ICLR"/>
    <property type="match status" value="1"/>
</dbReference>
<gene>
    <name evidence="7" type="ORF">ETU37_01820</name>
</gene>
<dbReference type="Proteomes" id="UP000291189">
    <property type="component" value="Unassembled WGS sequence"/>
</dbReference>
<dbReference type="SUPFAM" id="SSF46785">
    <property type="entry name" value="Winged helix' DNA-binding domain"/>
    <property type="match status" value="1"/>
</dbReference>
<keyword evidence="3" id="KW-0804">Transcription</keyword>
<dbReference type="InterPro" id="IPR029016">
    <property type="entry name" value="GAF-like_dom_sf"/>
</dbReference>
<evidence type="ECO:0000256" key="3">
    <source>
        <dbReference type="ARBA" id="ARBA00023163"/>
    </source>
</evidence>
<name>A0A4Q5JB93_9ACTN</name>
<dbReference type="SUPFAM" id="SSF55781">
    <property type="entry name" value="GAF domain-like"/>
    <property type="match status" value="1"/>
</dbReference>
<dbReference type="PROSITE" id="PS51077">
    <property type="entry name" value="HTH_ICLR"/>
    <property type="match status" value="1"/>
</dbReference>
<feature type="compositionally biased region" description="Polar residues" evidence="4">
    <location>
        <begin position="7"/>
        <end position="21"/>
    </location>
</feature>
<dbReference type="InterPro" id="IPR050707">
    <property type="entry name" value="HTH_MetabolicPath_Reg"/>
</dbReference>
<sequence>MVRGVGSVSTRDTQHAPSSATDGRPTSGRVQSVERAAAILRAVAASDGPSASAPALAETVGLNRTTTWRILATLEQQRLVSLDRETGWYSLGFGLLDLAGQAGRESLARSARAVLQRIASETGETAALAVVRDGALTYVTEATPGTVVSAGWQGRHVPLHATSTGKALLAFSDPADLRRLLELSRGGRLLRHTPTTITSLTALTKELMITRERAFAVCRGEFESAAWGVSAPVLDATGRPVAVVSVWGPSERLTEQRFEELGAIVVAGAEEIAGRQTPATADRDPG</sequence>
<dbReference type="Pfam" id="PF01614">
    <property type="entry name" value="IclR_C"/>
    <property type="match status" value="1"/>
</dbReference>
<reference evidence="7 8" key="1">
    <citation type="submission" date="2019-01" db="EMBL/GenBank/DDBJ databases">
        <title>Nocardioides guangzhouensis sp. nov., an actinobacterium isolated from soil.</title>
        <authorList>
            <person name="Fu Y."/>
            <person name="Cai Y."/>
            <person name="Lin Z."/>
            <person name="Chen P."/>
        </authorList>
    </citation>
    <scope>NUCLEOTIDE SEQUENCE [LARGE SCALE GENOMIC DNA]</scope>
    <source>
        <strain evidence="7 8">NBRC 105384</strain>
    </source>
</reference>
<dbReference type="Gene3D" id="3.30.450.40">
    <property type="match status" value="1"/>
</dbReference>
<dbReference type="EMBL" id="SDPU01000008">
    <property type="protein sequence ID" value="RYU15095.1"/>
    <property type="molecule type" value="Genomic_DNA"/>
</dbReference>
<evidence type="ECO:0000313" key="7">
    <source>
        <dbReference type="EMBL" id="RYU15095.1"/>
    </source>
</evidence>
<dbReference type="InterPro" id="IPR014757">
    <property type="entry name" value="Tscrpt_reg_IclR_C"/>
</dbReference>
<organism evidence="7 8">
    <name type="scientific">Nocardioides iriomotensis</name>
    <dbReference type="NCBI Taxonomy" id="715784"/>
    <lineage>
        <taxon>Bacteria</taxon>
        <taxon>Bacillati</taxon>
        <taxon>Actinomycetota</taxon>
        <taxon>Actinomycetes</taxon>
        <taxon>Propionibacteriales</taxon>
        <taxon>Nocardioidaceae</taxon>
        <taxon>Nocardioides</taxon>
    </lineage>
</organism>
<dbReference type="PANTHER" id="PTHR30136">
    <property type="entry name" value="HELIX-TURN-HELIX TRANSCRIPTIONAL REGULATOR, ICLR FAMILY"/>
    <property type="match status" value="1"/>
</dbReference>
<evidence type="ECO:0000256" key="2">
    <source>
        <dbReference type="ARBA" id="ARBA00023125"/>
    </source>
</evidence>
<feature type="region of interest" description="Disordered" evidence="4">
    <location>
        <begin position="1"/>
        <end position="30"/>
    </location>
</feature>
<accession>A0A4Q5JB93</accession>